<keyword evidence="2" id="KW-1185">Reference proteome</keyword>
<dbReference type="InterPro" id="IPR018755">
    <property type="entry name" value="Phage_Mu_Gp48"/>
</dbReference>
<evidence type="ECO:0000313" key="2">
    <source>
        <dbReference type="Proteomes" id="UP001597343"/>
    </source>
</evidence>
<name>A0ABW4ZYE8_9BACL</name>
<dbReference type="EMBL" id="JBHUIO010000005">
    <property type="protein sequence ID" value="MFD2170306.1"/>
    <property type="molecule type" value="Genomic_DNA"/>
</dbReference>
<dbReference type="Pfam" id="PF10076">
    <property type="entry name" value="Phage_Mu_Gp48"/>
    <property type="match status" value="1"/>
</dbReference>
<gene>
    <name evidence="1" type="ORF">ACFSOY_09875</name>
</gene>
<organism evidence="1 2">
    <name type="scientific">Tumebacillus lipolyticus</name>
    <dbReference type="NCBI Taxonomy" id="1280370"/>
    <lineage>
        <taxon>Bacteria</taxon>
        <taxon>Bacillati</taxon>
        <taxon>Bacillota</taxon>
        <taxon>Bacilli</taxon>
        <taxon>Bacillales</taxon>
        <taxon>Alicyclobacillaceae</taxon>
        <taxon>Tumebacillus</taxon>
    </lineage>
</organism>
<sequence length="194" mass="22249">MSKLMAYLPDLYQGVREFEEIMRTEQVELDAEQAAIDRLLKDQFVMTASERAIKRREAMIGIQSDPATETLDFRRRRLINRYSTKPPFTTRFLQSRLDYLVGTGRTVVNVDPEQHRLVITTSIDDALLFREVEHTVKSTIPANLIYQQDTALGDRFGIEEHIRTQALTRNARLSTTWRLGVTPLGTAGPEVVLK</sequence>
<dbReference type="RefSeq" id="WP_386046137.1">
    <property type="nucleotide sequence ID" value="NZ_JBHUIO010000005.1"/>
</dbReference>
<reference evidence="2" key="1">
    <citation type="journal article" date="2019" name="Int. J. Syst. Evol. Microbiol.">
        <title>The Global Catalogue of Microorganisms (GCM) 10K type strain sequencing project: providing services to taxonomists for standard genome sequencing and annotation.</title>
        <authorList>
            <consortium name="The Broad Institute Genomics Platform"/>
            <consortium name="The Broad Institute Genome Sequencing Center for Infectious Disease"/>
            <person name="Wu L."/>
            <person name="Ma J."/>
        </authorList>
    </citation>
    <scope>NUCLEOTIDE SEQUENCE [LARGE SCALE GENOMIC DNA]</scope>
    <source>
        <strain evidence="2">CGMCC 1.13574</strain>
    </source>
</reference>
<comment type="caution">
    <text evidence="1">The sequence shown here is derived from an EMBL/GenBank/DDBJ whole genome shotgun (WGS) entry which is preliminary data.</text>
</comment>
<accession>A0ABW4ZYE8</accession>
<protein>
    <submittedName>
        <fullName evidence="1">Phage tail protein</fullName>
    </submittedName>
</protein>
<evidence type="ECO:0000313" key="1">
    <source>
        <dbReference type="EMBL" id="MFD2170306.1"/>
    </source>
</evidence>
<proteinExistence type="predicted"/>
<dbReference type="Proteomes" id="UP001597343">
    <property type="component" value="Unassembled WGS sequence"/>
</dbReference>